<reference evidence="2 3" key="1">
    <citation type="journal article" date="2020" name="Nat. Commun.">
        <title>The structures of two archaeal type IV pili illuminate evolutionary relationships.</title>
        <authorList>
            <person name="Wang F."/>
            <person name="Baquero D.P."/>
            <person name="Su Z."/>
            <person name="Beltran L.C."/>
            <person name="Prangishvili D."/>
            <person name="Krupovic M."/>
            <person name="Egelman E.H."/>
        </authorList>
    </citation>
    <scope>NUCLEOTIDE SEQUENCE [LARGE SCALE GENOMIC DNA]</scope>
    <source>
        <strain evidence="2 3">2GA</strain>
    </source>
</reference>
<comment type="caution">
    <text evidence="2">The sequence shown here is derived from an EMBL/GenBank/DDBJ whole genome shotgun (WGS) entry which is preliminary data.</text>
</comment>
<proteinExistence type="predicted"/>
<dbReference type="EMBL" id="JAAVJF010000003">
    <property type="protein sequence ID" value="NYR15721.1"/>
    <property type="molecule type" value="Genomic_DNA"/>
</dbReference>
<gene>
    <name evidence="2" type="ORF">HC235_07200</name>
</gene>
<keyword evidence="3" id="KW-1185">Reference proteome</keyword>
<evidence type="ECO:0000313" key="3">
    <source>
        <dbReference type="Proteomes" id="UP000554766"/>
    </source>
</evidence>
<keyword evidence="1" id="KW-0175">Coiled coil</keyword>
<dbReference type="GeneID" id="5055262"/>
<dbReference type="Proteomes" id="UP000554766">
    <property type="component" value="Unassembled WGS sequence"/>
</dbReference>
<evidence type="ECO:0008006" key="4">
    <source>
        <dbReference type="Google" id="ProtNLM"/>
    </source>
</evidence>
<name>A0A7L4PA27_9CREN</name>
<evidence type="ECO:0000313" key="2">
    <source>
        <dbReference type="EMBL" id="NYR15721.1"/>
    </source>
</evidence>
<dbReference type="AlphaFoldDB" id="A0A7L4PA27"/>
<sequence length="111" mass="12806">MGGEISSIAYDALKTAAEHIYGKIKEGKKLSTEDIFLLYLGTIVEELRGVRAEVARLEKRIDDNNKRIDETNRRIDETTKMLLQKIDETNKRIDAVYQLLLEIRQLVATQR</sequence>
<accession>A0A7L4PA27</accession>
<protein>
    <recommendedName>
        <fullName evidence="4">PaREP15, coiled-coil protein</fullName>
    </recommendedName>
</protein>
<organism evidence="2 3">
    <name type="scientific">Pyrobaculum arsenaticum</name>
    <dbReference type="NCBI Taxonomy" id="121277"/>
    <lineage>
        <taxon>Archaea</taxon>
        <taxon>Thermoproteota</taxon>
        <taxon>Thermoprotei</taxon>
        <taxon>Thermoproteales</taxon>
        <taxon>Thermoproteaceae</taxon>
        <taxon>Pyrobaculum</taxon>
    </lineage>
</organism>
<dbReference type="RefSeq" id="WP_011899644.1">
    <property type="nucleotide sequence ID" value="NZ_JAAVJF010000003.1"/>
</dbReference>
<evidence type="ECO:0000256" key="1">
    <source>
        <dbReference type="SAM" id="Coils"/>
    </source>
</evidence>
<feature type="coiled-coil region" evidence="1">
    <location>
        <begin position="40"/>
        <end position="81"/>
    </location>
</feature>